<keyword evidence="5 8" id="KW-0472">Membrane</keyword>
<reference evidence="10 11" key="1">
    <citation type="submission" date="2023-07" db="EMBL/GenBank/DDBJ databases">
        <title>Sorghum-associated microbial communities from plants grown in Nebraska, USA.</title>
        <authorList>
            <person name="Schachtman D."/>
        </authorList>
    </citation>
    <scope>NUCLEOTIDE SEQUENCE [LARGE SCALE GENOMIC DNA]</scope>
    <source>
        <strain evidence="10 11">DS1781</strain>
    </source>
</reference>
<keyword evidence="6" id="KW-0249">Electron transport</keyword>
<evidence type="ECO:0000313" key="11">
    <source>
        <dbReference type="Proteomes" id="UP001184230"/>
    </source>
</evidence>
<dbReference type="Pfam" id="PF00115">
    <property type="entry name" value="COX1"/>
    <property type="match status" value="1"/>
</dbReference>
<keyword evidence="4 8" id="KW-1133">Transmembrane helix</keyword>
<evidence type="ECO:0000256" key="2">
    <source>
        <dbReference type="ARBA" id="ARBA00022660"/>
    </source>
</evidence>
<dbReference type="Gene3D" id="1.20.210.10">
    <property type="entry name" value="Cytochrome c oxidase-like, subunit I domain"/>
    <property type="match status" value="1"/>
</dbReference>
<feature type="compositionally biased region" description="Low complexity" evidence="7">
    <location>
        <begin position="1"/>
        <end position="13"/>
    </location>
</feature>
<organism evidence="10 11">
    <name type="scientific">Variovorax soli</name>
    <dbReference type="NCBI Taxonomy" id="376815"/>
    <lineage>
        <taxon>Bacteria</taxon>
        <taxon>Pseudomonadati</taxon>
        <taxon>Pseudomonadota</taxon>
        <taxon>Betaproteobacteria</taxon>
        <taxon>Burkholderiales</taxon>
        <taxon>Comamonadaceae</taxon>
        <taxon>Variovorax</taxon>
    </lineage>
</organism>
<dbReference type="PROSITE" id="PS50855">
    <property type="entry name" value="COX1"/>
    <property type="match status" value="1"/>
</dbReference>
<feature type="transmembrane region" description="Helical" evidence="8">
    <location>
        <begin position="374"/>
        <end position="399"/>
    </location>
</feature>
<keyword evidence="6" id="KW-0479">Metal-binding</keyword>
<gene>
    <name evidence="10" type="ORF">J2739_002332</name>
</gene>
<evidence type="ECO:0000256" key="1">
    <source>
        <dbReference type="ARBA" id="ARBA00004141"/>
    </source>
</evidence>
<feature type="region of interest" description="Disordered" evidence="7">
    <location>
        <begin position="1"/>
        <end position="25"/>
    </location>
</feature>
<dbReference type="SUPFAM" id="SSF81442">
    <property type="entry name" value="Cytochrome c oxidase subunit I-like"/>
    <property type="match status" value="1"/>
</dbReference>
<feature type="transmembrane region" description="Helical" evidence="8">
    <location>
        <begin position="411"/>
        <end position="433"/>
    </location>
</feature>
<feature type="transmembrane region" description="Helical" evidence="8">
    <location>
        <begin position="182"/>
        <end position="208"/>
    </location>
</feature>
<evidence type="ECO:0000256" key="4">
    <source>
        <dbReference type="ARBA" id="ARBA00022989"/>
    </source>
</evidence>
<evidence type="ECO:0000313" key="10">
    <source>
        <dbReference type="EMBL" id="MDR6536559.1"/>
    </source>
</evidence>
<comment type="subcellular location">
    <subcellularLocation>
        <location evidence="1">Membrane</location>
        <topology evidence="1">Multi-pass membrane protein</topology>
    </subcellularLocation>
</comment>
<evidence type="ECO:0000256" key="5">
    <source>
        <dbReference type="ARBA" id="ARBA00023136"/>
    </source>
</evidence>
<evidence type="ECO:0000256" key="3">
    <source>
        <dbReference type="ARBA" id="ARBA00022692"/>
    </source>
</evidence>
<feature type="transmembrane region" description="Helical" evidence="8">
    <location>
        <begin position="57"/>
        <end position="77"/>
    </location>
</feature>
<feature type="transmembrane region" description="Helical" evidence="8">
    <location>
        <begin position="136"/>
        <end position="157"/>
    </location>
</feature>
<comment type="caution">
    <text evidence="10">The sequence shown here is derived from an EMBL/GenBank/DDBJ whole genome shotgun (WGS) entry which is preliminary data.</text>
</comment>
<dbReference type="EMBL" id="JAVDRF010000004">
    <property type="protein sequence ID" value="MDR6536559.1"/>
    <property type="molecule type" value="Genomic_DNA"/>
</dbReference>
<comment type="similarity">
    <text evidence="6">Belongs to the heme-copper respiratory oxidase family.</text>
</comment>
<feature type="transmembrane region" description="Helical" evidence="8">
    <location>
        <begin position="341"/>
        <end position="362"/>
    </location>
</feature>
<feature type="transmembrane region" description="Helical" evidence="8">
    <location>
        <begin position="220"/>
        <end position="248"/>
    </location>
</feature>
<dbReference type="RefSeq" id="WP_309901683.1">
    <property type="nucleotide sequence ID" value="NZ_JAVDRF010000004.1"/>
</dbReference>
<evidence type="ECO:0000256" key="6">
    <source>
        <dbReference type="RuleBase" id="RU000370"/>
    </source>
</evidence>
<feature type="transmembrane region" description="Helical" evidence="8">
    <location>
        <begin position="103"/>
        <end position="124"/>
    </location>
</feature>
<dbReference type="PRINTS" id="PR01165">
    <property type="entry name" value="CYCOXIDASEI"/>
</dbReference>
<keyword evidence="3 6" id="KW-0812">Transmembrane</keyword>
<feature type="transmembrane region" description="Helical" evidence="8">
    <location>
        <begin position="488"/>
        <end position="511"/>
    </location>
</feature>
<evidence type="ECO:0000256" key="8">
    <source>
        <dbReference type="SAM" id="Phobius"/>
    </source>
</evidence>
<feature type="transmembrane region" description="Helical" evidence="8">
    <location>
        <begin position="616"/>
        <end position="634"/>
    </location>
</feature>
<feature type="transmembrane region" description="Helical" evidence="8">
    <location>
        <begin position="310"/>
        <end position="329"/>
    </location>
</feature>
<feature type="domain" description="Cytochrome oxidase subunit I profile" evidence="9">
    <location>
        <begin position="29"/>
        <end position="550"/>
    </location>
</feature>
<feature type="transmembrane region" description="Helical" evidence="8">
    <location>
        <begin position="445"/>
        <end position="468"/>
    </location>
</feature>
<keyword evidence="11" id="KW-1185">Reference proteome</keyword>
<name>A0ABU1NDM0_9BURK</name>
<proteinExistence type="inferred from homology"/>
<dbReference type="PANTHER" id="PTHR10422:SF18">
    <property type="entry name" value="CYTOCHROME C OXIDASE SUBUNIT 1"/>
    <property type="match status" value="1"/>
</dbReference>
<dbReference type="PANTHER" id="PTHR10422">
    <property type="entry name" value="CYTOCHROME C OXIDASE SUBUNIT 1"/>
    <property type="match status" value="1"/>
</dbReference>
<feature type="transmembrane region" description="Helical" evidence="8">
    <location>
        <begin position="588"/>
        <end position="610"/>
    </location>
</feature>
<evidence type="ECO:0000259" key="9">
    <source>
        <dbReference type="PROSITE" id="PS50855"/>
    </source>
</evidence>
<sequence>MKPASASPRAADAPSRRFDGPGAGPAATRSLAATWADPPGFVGALCAIDPKTIARRFMATTLAFFLLGGGLALVMRLQLARPHAHLVDAQLYNQLFTVHGSTMMYLFAVPVMQAVAIYLVPLMIGTRSIAFPRMNAYAFWIFLMGGLFLYGSFAAGAGPSTGWFSYVPLASADYSPGKGPDVWAQTITFTELSALLEAIVLITTIFKMRAPGMSLSRMPLFVWAVLVTQFMVLFAMPAIMVASTTLILDRLVGTHFFNPAHDGDVLLFQHLFWFFGHPEVYLIFVPALGFMSSIISTCTRRPIFGYRPMVLSLVATAFLAFGLWVHHMFATPLPEVGKSFFTAASLAIAVPGAVQIFCWLATLWGAPLLWRTQLLFALAFFVILVVGGLSGIMLAAVPIDLQVHDTYFVVAHLHYVLFGGAVFPLFGAFYHWFPKFSGRLLDERLGRWHFALLFVGFNTAFFPMHLLGLQGMVRRIWTYPEGMGWDRLNLLSTIGAWIIALGTAVFLVNLVRSLRSGVLAGRNPWNAGTLEWHAASPPPPHNFDSLPVVHGKEPLWDARGPGGVSGLAADARELLITRTVDARPEGRYLFPSPSIWPFATALATTVLFIASVFTPWGAVWGAVPLLLATVAWFWPRRAETQTAIALERAP</sequence>
<dbReference type="InterPro" id="IPR023616">
    <property type="entry name" value="Cyt_c_oxase-like_su1_dom"/>
</dbReference>
<dbReference type="InterPro" id="IPR023615">
    <property type="entry name" value="Cyt_c_Oxase_su1_BS"/>
</dbReference>
<accession>A0ABU1NDM0</accession>
<evidence type="ECO:0000256" key="7">
    <source>
        <dbReference type="SAM" id="MobiDB-lite"/>
    </source>
</evidence>
<dbReference type="PROSITE" id="PS00077">
    <property type="entry name" value="COX1_CUB"/>
    <property type="match status" value="1"/>
</dbReference>
<keyword evidence="6" id="KW-0349">Heme</keyword>
<dbReference type="InterPro" id="IPR000883">
    <property type="entry name" value="Cyt_C_Oxase_1"/>
</dbReference>
<protein>
    <submittedName>
        <fullName evidence="10">Cytochrome c oxidase subunit 1</fullName>
    </submittedName>
</protein>
<feature type="transmembrane region" description="Helical" evidence="8">
    <location>
        <begin position="280"/>
        <end position="298"/>
    </location>
</feature>
<keyword evidence="2 6" id="KW-0679">Respiratory chain</keyword>
<dbReference type="InterPro" id="IPR036927">
    <property type="entry name" value="Cyt_c_oxase-like_su1_sf"/>
</dbReference>
<keyword evidence="6" id="KW-0813">Transport</keyword>
<keyword evidence="6" id="KW-0408">Iron</keyword>
<dbReference type="Proteomes" id="UP001184230">
    <property type="component" value="Unassembled WGS sequence"/>
</dbReference>